<dbReference type="EMBL" id="VOGB01000005">
    <property type="protein sequence ID" value="MQM73171.1"/>
    <property type="molecule type" value="Genomic_DNA"/>
</dbReference>
<protein>
    <submittedName>
        <fullName evidence="1">DUF1848 domain-containing protein</fullName>
    </submittedName>
</protein>
<gene>
    <name evidence="1" type="ORF">FRC53_07160</name>
</gene>
<dbReference type="Pfam" id="PF08902">
    <property type="entry name" value="DUF1848"/>
    <property type="match status" value="1"/>
</dbReference>
<proteinExistence type="predicted"/>
<sequence>MILYSSMRTDIPAFYSDWFYNRIADGRVLVRNPYYPQHVSQYRLTPDVVDIFYFLTKNPEPMLSRLDRLKAFRTFWHITLTPYQRDIEPNVPDKRDIVRAFKALSRRVGADRVEWRYDPIFVTGQYSVAYHIDAFEKLASALEGATHRCVINFIDLYQKVRKNFPEVTPITASQRQAISAAIVKSCRAHGMIPCACASNGDLAAVGFDCSGCMTKEKVERLYHEAIDPPASRIGAGTGALAGCPCITGYDIGAYNTCPHGCRYCYANYDLETVRTNYRKHDPAAPFLIGGSLPDDILHDAHHTSWMTGQLTLF</sequence>
<organism evidence="1 2">
    <name type="scientific">Candidatus Pseudoramibacter fermentans</name>
    <dbReference type="NCBI Taxonomy" id="2594427"/>
    <lineage>
        <taxon>Bacteria</taxon>
        <taxon>Bacillati</taxon>
        <taxon>Bacillota</taxon>
        <taxon>Clostridia</taxon>
        <taxon>Eubacteriales</taxon>
        <taxon>Eubacteriaceae</taxon>
        <taxon>Pseudoramibacter</taxon>
    </lineage>
</organism>
<reference evidence="1" key="1">
    <citation type="journal article" date="2020" name="Appl. Environ. Microbiol.">
        <title>Medium-Chain Fatty Acid Synthesis by 'Candidatus Weimeria bifida' gen. nov., sp. nov., and 'Candidatus Pseudoramibacter fermentans' sp. nov.</title>
        <authorList>
            <person name="Scarborough M.J."/>
            <person name="Myers K.S."/>
            <person name="Donohue T.J."/>
            <person name="Noguera D.R."/>
        </authorList>
    </citation>
    <scope>NUCLEOTIDE SEQUENCE</scope>
    <source>
        <strain evidence="1">EUB1.1</strain>
    </source>
</reference>
<keyword evidence="2" id="KW-1185">Reference proteome</keyword>
<accession>A0A6L5GSC4</accession>
<dbReference type="InterPro" id="IPR014998">
    <property type="entry name" value="DUF1848"/>
</dbReference>
<dbReference type="Proteomes" id="UP000473648">
    <property type="component" value="Unassembled WGS sequence"/>
</dbReference>
<evidence type="ECO:0000313" key="1">
    <source>
        <dbReference type="EMBL" id="MQM73171.1"/>
    </source>
</evidence>
<evidence type="ECO:0000313" key="2">
    <source>
        <dbReference type="Proteomes" id="UP000473648"/>
    </source>
</evidence>
<comment type="caution">
    <text evidence="1">The sequence shown here is derived from an EMBL/GenBank/DDBJ whole genome shotgun (WGS) entry which is preliminary data.</text>
</comment>
<dbReference type="AlphaFoldDB" id="A0A6L5GSC4"/>
<name>A0A6L5GSC4_9FIRM</name>